<comment type="caution">
    <text evidence="6">The sequence shown here is derived from an EMBL/GenBank/DDBJ whole genome shotgun (WGS) entry which is preliminary data.</text>
</comment>
<dbReference type="InterPro" id="IPR003593">
    <property type="entry name" value="AAA+_ATPase"/>
</dbReference>
<dbReference type="PANTHER" id="PTHR43776">
    <property type="entry name" value="TRANSPORT ATP-BINDING PROTEIN"/>
    <property type="match status" value="1"/>
</dbReference>
<dbReference type="CDD" id="cd03257">
    <property type="entry name" value="ABC_NikE_OppD_transporters"/>
    <property type="match status" value="1"/>
</dbReference>
<keyword evidence="2" id="KW-0813">Transport</keyword>
<organism evidence="6 7">
    <name type="scientific">Sulfurimonas hongkongensis</name>
    <dbReference type="NCBI Taxonomy" id="1172190"/>
    <lineage>
        <taxon>Bacteria</taxon>
        <taxon>Pseudomonadati</taxon>
        <taxon>Campylobacterota</taxon>
        <taxon>Epsilonproteobacteria</taxon>
        <taxon>Campylobacterales</taxon>
        <taxon>Sulfurimonadaceae</taxon>
        <taxon>Sulfurimonas</taxon>
    </lineage>
</organism>
<reference evidence="6 7" key="1">
    <citation type="submission" date="2013-07" db="EMBL/GenBank/DDBJ databases">
        <title>Sulfurimonas hongkongensis AST-10 Genome Sequencing.</title>
        <authorList>
            <person name="Cai L."/>
            <person name="Zhang T."/>
        </authorList>
    </citation>
    <scope>NUCLEOTIDE SEQUENCE [LARGE SCALE GENOMIC DNA]</scope>
    <source>
        <strain evidence="6 7">AST-10</strain>
    </source>
</reference>
<keyword evidence="4 6" id="KW-0067">ATP-binding</keyword>
<evidence type="ECO:0000256" key="4">
    <source>
        <dbReference type="ARBA" id="ARBA00022840"/>
    </source>
</evidence>
<keyword evidence="3" id="KW-0547">Nucleotide-binding</keyword>
<evidence type="ECO:0000313" key="6">
    <source>
        <dbReference type="EMBL" id="EQB39592.1"/>
    </source>
</evidence>
<evidence type="ECO:0000259" key="5">
    <source>
        <dbReference type="PROSITE" id="PS50893"/>
    </source>
</evidence>
<evidence type="ECO:0000256" key="2">
    <source>
        <dbReference type="ARBA" id="ARBA00022448"/>
    </source>
</evidence>
<comment type="similarity">
    <text evidence="1">Belongs to the ABC transporter superfamily.</text>
</comment>
<dbReference type="PATRIC" id="fig|1172190.3.peg.1214"/>
<proteinExistence type="inferred from homology"/>
<dbReference type="InterPro" id="IPR017871">
    <property type="entry name" value="ABC_transporter-like_CS"/>
</dbReference>
<sequence length="229" mass="25543">MKISKLQISLKEKILVDINFSISSSLALVGQSGSGKSLTLKALLGMLPSSMESIIESDAAFELKGGRDISFVPQNPFTALSPLTKIKKQFFVDDGRIKELFSQVDLDESLLERFAPELSGGQLQRVVIAMALEREPKLILLDEPTTALDPKTRVLILDLLRDLQKEHGFKMLFVTHDMNSAKVICDEICVIKDGRVVESSDMKTLLASPQQKYTKTLIDANFANRDFRR</sequence>
<keyword evidence="7" id="KW-1185">Reference proteome</keyword>
<protein>
    <submittedName>
        <fullName evidence="6">ABC transporter ATP-binding protein</fullName>
    </submittedName>
</protein>
<evidence type="ECO:0000256" key="1">
    <source>
        <dbReference type="ARBA" id="ARBA00005417"/>
    </source>
</evidence>
<dbReference type="InterPro" id="IPR027417">
    <property type="entry name" value="P-loop_NTPase"/>
</dbReference>
<feature type="domain" description="ABC transporter" evidence="5">
    <location>
        <begin position="1"/>
        <end position="218"/>
    </location>
</feature>
<dbReference type="Pfam" id="PF00005">
    <property type="entry name" value="ABC_tran"/>
    <property type="match status" value="1"/>
</dbReference>
<dbReference type="Gene3D" id="3.40.50.300">
    <property type="entry name" value="P-loop containing nucleotide triphosphate hydrolases"/>
    <property type="match status" value="1"/>
</dbReference>
<dbReference type="SMART" id="SM00382">
    <property type="entry name" value="AAA"/>
    <property type="match status" value="1"/>
</dbReference>
<dbReference type="RefSeq" id="WP_021287514.1">
    <property type="nucleotide sequence ID" value="NZ_AUPZ01000007.1"/>
</dbReference>
<dbReference type="GO" id="GO:0005524">
    <property type="term" value="F:ATP binding"/>
    <property type="evidence" value="ECO:0007669"/>
    <property type="project" value="UniProtKB-KW"/>
</dbReference>
<dbReference type="SUPFAM" id="SSF52540">
    <property type="entry name" value="P-loop containing nucleoside triphosphate hydrolases"/>
    <property type="match status" value="1"/>
</dbReference>
<accession>T0JRU5</accession>
<dbReference type="EMBL" id="AUPZ01000007">
    <property type="protein sequence ID" value="EQB39592.1"/>
    <property type="molecule type" value="Genomic_DNA"/>
</dbReference>
<evidence type="ECO:0000313" key="7">
    <source>
        <dbReference type="Proteomes" id="UP000015520"/>
    </source>
</evidence>
<dbReference type="eggNOG" id="COG0444">
    <property type="taxonomic scope" value="Bacteria"/>
</dbReference>
<dbReference type="PROSITE" id="PS00211">
    <property type="entry name" value="ABC_TRANSPORTER_1"/>
    <property type="match status" value="1"/>
</dbReference>
<dbReference type="STRING" id="1172190.M947_06255"/>
<dbReference type="AlphaFoldDB" id="T0JRU5"/>
<dbReference type="PANTHER" id="PTHR43776:SF7">
    <property type="entry name" value="D,D-DIPEPTIDE TRANSPORT ATP-BINDING PROTEIN DDPF-RELATED"/>
    <property type="match status" value="1"/>
</dbReference>
<name>T0JRU5_9BACT</name>
<dbReference type="GO" id="GO:0055085">
    <property type="term" value="P:transmembrane transport"/>
    <property type="evidence" value="ECO:0007669"/>
    <property type="project" value="UniProtKB-ARBA"/>
</dbReference>
<gene>
    <name evidence="6" type="ORF">M947_06255</name>
</gene>
<dbReference type="PROSITE" id="PS50893">
    <property type="entry name" value="ABC_TRANSPORTER_2"/>
    <property type="match status" value="1"/>
</dbReference>
<dbReference type="OrthoDB" id="9814623at2"/>
<dbReference type="GO" id="GO:0016887">
    <property type="term" value="F:ATP hydrolysis activity"/>
    <property type="evidence" value="ECO:0007669"/>
    <property type="project" value="InterPro"/>
</dbReference>
<dbReference type="InterPro" id="IPR050319">
    <property type="entry name" value="ABC_transp_ATP-bind"/>
</dbReference>
<dbReference type="Proteomes" id="UP000015520">
    <property type="component" value="Unassembled WGS sequence"/>
</dbReference>
<evidence type="ECO:0000256" key="3">
    <source>
        <dbReference type="ARBA" id="ARBA00022741"/>
    </source>
</evidence>
<dbReference type="InterPro" id="IPR003439">
    <property type="entry name" value="ABC_transporter-like_ATP-bd"/>
</dbReference>